<feature type="compositionally biased region" description="Basic residues" evidence="1">
    <location>
        <begin position="1"/>
        <end position="11"/>
    </location>
</feature>
<sequence length="69" mass="8320">MLSSRKTRFRWSKQDRESDQPLFRAMAQQWHPTVRRHAPDPEETPRLRTRPPDPAGNEAPTWTPWLWID</sequence>
<evidence type="ECO:0000313" key="2">
    <source>
        <dbReference type="EMBL" id="MTW15992.1"/>
    </source>
</evidence>
<evidence type="ECO:0000313" key="4">
    <source>
        <dbReference type="Proteomes" id="UP000289200"/>
    </source>
</evidence>
<name>A0A327KGQ0_9BRAD</name>
<dbReference type="RefSeq" id="WP_111383219.1">
    <property type="nucleotide sequence ID" value="NZ_NPEW01000001.1"/>
</dbReference>
<dbReference type="Proteomes" id="UP000438991">
    <property type="component" value="Unassembled WGS sequence"/>
</dbReference>
<accession>A0A327KGQ0</accession>
<evidence type="ECO:0000256" key="1">
    <source>
        <dbReference type="SAM" id="MobiDB-lite"/>
    </source>
</evidence>
<reference evidence="3" key="1">
    <citation type="submission" date="2018-10" db="EMBL/GenBank/DDBJ databases">
        <authorList>
            <person name="Peiro R."/>
            <person name="Begona"/>
            <person name="Cbmso G."/>
            <person name="Lopez M."/>
            <person name="Gonzalez S."/>
            <person name="Sacristan E."/>
            <person name="Castillo E."/>
        </authorList>
    </citation>
    <scope>NUCLEOTIDE SEQUENCE</scope>
    <source>
        <strain evidence="3">Rhod_genome</strain>
    </source>
</reference>
<comment type="caution">
    <text evidence="2">The sequence shown here is derived from an EMBL/GenBank/DDBJ whole genome shotgun (WGS) entry which is preliminary data.</text>
</comment>
<dbReference type="EMBL" id="UWOC01000111">
    <property type="protein sequence ID" value="VCU06763.1"/>
    <property type="molecule type" value="Genomic_DNA"/>
</dbReference>
<reference evidence="4" key="2">
    <citation type="submission" date="2018-10" db="EMBL/GenBank/DDBJ databases">
        <authorList>
            <person name="Peiro R."/>
            <person name="Begona"/>
            <person name="Cbmso G."/>
            <person name="Lopez M."/>
            <person name="Gonzalez S."/>
            <person name="Sacristan E."/>
            <person name="Castillo E."/>
        </authorList>
    </citation>
    <scope>NUCLEOTIDE SEQUENCE [LARGE SCALE GENOMIC DNA]</scope>
</reference>
<organism evidence="2 5">
    <name type="scientific">Rhodoplanes serenus</name>
    <dbReference type="NCBI Taxonomy" id="200615"/>
    <lineage>
        <taxon>Bacteria</taxon>
        <taxon>Pseudomonadati</taxon>
        <taxon>Pseudomonadota</taxon>
        <taxon>Alphaproteobacteria</taxon>
        <taxon>Hyphomicrobiales</taxon>
        <taxon>Nitrobacteraceae</taxon>
        <taxon>Rhodoplanes</taxon>
    </lineage>
</organism>
<evidence type="ECO:0000313" key="5">
    <source>
        <dbReference type="Proteomes" id="UP000438991"/>
    </source>
</evidence>
<evidence type="ECO:0000313" key="3">
    <source>
        <dbReference type="EMBL" id="VCU06763.1"/>
    </source>
</evidence>
<proteinExistence type="predicted"/>
<feature type="compositionally biased region" description="Basic and acidic residues" evidence="1">
    <location>
        <begin position="37"/>
        <end position="46"/>
    </location>
</feature>
<feature type="region of interest" description="Disordered" evidence="1">
    <location>
        <begin position="1"/>
        <end position="63"/>
    </location>
</feature>
<dbReference type="AlphaFoldDB" id="A0A327KGQ0"/>
<dbReference type="EMBL" id="WNKV01000004">
    <property type="protein sequence ID" value="MTW15992.1"/>
    <property type="molecule type" value="Genomic_DNA"/>
</dbReference>
<dbReference type="OrthoDB" id="9939706at2"/>
<dbReference type="Proteomes" id="UP000289200">
    <property type="component" value="Unassembled WGS sequence"/>
</dbReference>
<reference evidence="2 5" key="3">
    <citation type="submission" date="2019-11" db="EMBL/GenBank/DDBJ databases">
        <title>Whole-genome sequence of Rhodoplanes serenus DSM 18633, type strain.</title>
        <authorList>
            <person name="Kyndt J.A."/>
            <person name="Meyer T.E."/>
        </authorList>
    </citation>
    <scope>NUCLEOTIDE SEQUENCE [LARGE SCALE GENOMIC DNA]</scope>
    <source>
        <strain evidence="2 5">DSM 18633</strain>
    </source>
</reference>
<protein>
    <submittedName>
        <fullName evidence="2">Uncharacterized protein</fullName>
    </submittedName>
</protein>
<keyword evidence="4" id="KW-1185">Reference proteome</keyword>
<gene>
    <name evidence="2" type="ORF">GJ689_07200</name>
    <name evidence="3" type="ORF">RHODGE_RHODGE_01410</name>
</gene>